<protein>
    <submittedName>
        <fullName evidence="1">Uncharacterized protein YueI</fullName>
    </submittedName>
</protein>
<accession>A0A1H9ZP32</accession>
<dbReference type="OrthoDB" id="95278at2"/>
<dbReference type="SUPFAM" id="SSF160515">
    <property type="entry name" value="YueI-like"/>
    <property type="match status" value="1"/>
</dbReference>
<dbReference type="Pfam" id="PF07997">
    <property type="entry name" value="DUF1694"/>
    <property type="match status" value="1"/>
</dbReference>
<dbReference type="InterPro" id="IPR029064">
    <property type="entry name" value="Ribosomal_eL30-like_sf"/>
</dbReference>
<dbReference type="InterPro" id="IPR012543">
    <property type="entry name" value="DUF1694"/>
</dbReference>
<evidence type="ECO:0000313" key="1">
    <source>
        <dbReference type="EMBL" id="SES83524.1"/>
    </source>
</evidence>
<sequence>MSDKNELERTLEYALKGVPQIKPEEKRKWLGEFRERIILGLSVEQAKKTEALHIVKEGLKDSMAEMLIVNNNIPMETTSKYMKIAKEMDKEYRSVATDAKEAMGVVVASRTAVDRENVVPEVKELPEKFKNAKHKELCKECYEELKAIDPEAVKAFKKQSFIDKFFGLYCGACEKDIDGGPLM</sequence>
<dbReference type="RefSeq" id="WP_090439274.1">
    <property type="nucleotide sequence ID" value="NZ_FOHU01000002.1"/>
</dbReference>
<proteinExistence type="predicted"/>
<dbReference type="Gene3D" id="3.30.1330.30">
    <property type="match status" value="1"/>
</dbReference>
<dbReference type="Proteomes" id="UP000199568">
    <property type="component" value="Unassembled WGS sequence"/>
</dbReference>
<gene>
    <name evidence="1" type="ORF">SAMN05660297_00660</name>
</gene>
<evidence type="ECO:0000313" key="2">
    <source>
        <dbReference type="Proteomes" id="UP000199568"/>
    </source>
</evidence>
<dbReference type="AlphaFoldDB" id="A0A1H9ZP32"/>
<reference evidence="1 2" key="1">
    <citation type="submission" date="2016-10" db="EMBL/GenBank/DDBJ databases">
        <authorList>
            <person name="de Groot N.N."/>
        </authorList>
    </citation>
    <scope>NUCLEOTIDE SEQUENCE [LARGE SCALE GENOMIC DNA]</scope>
    <source>
        <strain evidence="1 2">DSM 18979</strain>
    </source>
</reference>
<dbReference type="EMBL" id="FOHU01000002">
    <property type="protein sequence ID" value="SES83524.1"/>
    <property type="molecule type" value="Genomic_DNA"/>
</dbReference>
<organism evidence="1 2">
    <name type="scientific">Natronincola peptidivorans</name>
    <dbReference type="NCBI Taxonomy" id="426128"/>
    <lineage>
        <taxon>Bacteria</taxon>
        <taxon>Bacillati</taxon>
        <taxon>Bacillota</taxon>
        <taxon>Clostridia</taxon>
        <taxon>Peptostreptococcales</taxon>
        <taxon>Natronincolaceae</taxon>
        <taxon>Natronincola</taxon>
    </lineage>
</organism>
<name>A0A1H9ZP32_9FIRM</name>
<dbReference type="STRING" id="426128.SAMN05660297_00660"/>
<keyword evidence="2" id="KW-1185">Reference proteome</keyword>